<dbReference type="Pfam" id="PF10294">
    <property type="entry name" value="Methyltransf_16"/>
    <property type="match status" value="1"/>
</dbReference>
<protein>
    <submittedName>
        <fullName evidence="1">Uncharacterized protein</fullName>
    </submittedName>
</protein>
<dbReference type="Proteomes" id="UP000224854">
    <property type="component" value="Unassembled WGS sequence"/>
</dbReference>
<reference evidence="1 2" key="1">
    <citation type="submission" date="2017-06" db="EMBL/GenBank/DDBJ databases">
        <title>Ant-infecting Ophiocordyceps genomes reveal a high diversity of potential behavioral manipulation genes and a possible major role for enterotoxins.</title>
        <authorList>
            <person name="De Bekker C."/>
            <person name="Evans H.C."/>
            <person name="Brachmann A."/>
            <person name="Hughes D.P."/>
        </authorList>
    </citation>
    <scope>NUCLEOTIDE SEQUENCE [LARGE SCALE GENOMIC DNA]</scope>
    <source>
        <strain evidence="1 2">1348a</strain>
    </source>
</reference>
<dbReference type="GO" id="GO:0008757">
    <property type="term" value="F:S-adenosylmethionine-dependent methyltransferase activity"/>
    <property type="evidence" value="ECO:0007669"/>
    <property type="project" value="UniProtKB-ARBA"/>
</dbReference>
<proteinExistence type="predicted"/>
<sequence>MHYLRLLRRPRHVAPSPGILHVELVVTITTDLGDSFLCPSDAISLRASVEVGSAAYALSPSPQLQWAPGQRVVKPRLALPPVAVSAWALGQVVRVCIKTANDALSAKSLDSILESATDPNASGLVMPLCVVLQGKGDASGGEYTTRRLRWRRHADAWTCLDIDEEIGESIARHVWDAGVVAVAALAAGAHGSLQSTTAQHPLMQSVMQVLDGAGPGLNILELGCGVGILGLGLGAIISRPCTLLMTDVDQAAGACTRSNLVRAEPSAAKLSYEMLDWEVARRGQFGPQVRHRPWHLIMLSDCTYNADALPALVGTLTALSAANSRQTHGGHGFITRVLVAMKPRHASERAFFHLMAAQGWKALAETLVFQLPEIGRESGSVEMHLFEKEP</sequence>
<accession>A0A2C5ZMZ2</accession>
<organism evidence="1 2">
    <name type="scientific">Ophiocordyceps australis</name>
    <dbReference type="NCBI Taxonomy" id="1399860"/>
    <lineage>
        <taxon>Eukaryota</taxon>
        <taxon>Fungi</taxon>
        <taxon>Dikarya</taxon>
        <taxon>Ascomycota</taxon>
        <taxon>Pezizomycotina</taxon>
        <taxon>Sordariomycetes</taxon>
        <taxon>Hypocreomycetidae</taxon>
        <taxon>Hypocreales</taxon>
        <taxon>Ophiocordycipitaceae</taxon>
        <taxon>Ophiocordyceps</taxon>
    </lineage>
</organism>
<dbReference type="InterPro" id="IPR019410">
    <property type="entry name" value="Methyltransf_16"/>
</dbReference>
<evidence type="ECO:0000313" key="2">
    <source>
        <dbReference type="Proteomes" id="UP000224854"/>
    </source>
</evidence>
<comment type="caution">
    <text evidence="1">The sequence shown here is derived from an EMBL/GenBank/DDBJ whole genome shotgun (WGS) entry which is preliminary data.</text>
</comment>
<dbReference type="Gene3D" id="3.40.50.150">
    <property type="entry name" value="Vaccinia Virus protein VP39"/>
    <property type="match status" value="1"/>
</dbReference>
<dbReference type="InterPro" id="IPR029063">
    <property type="entry name" value="SAM-dependent_MTases_sf"/>
</dbReference>
<dbReference type="EMBL" id="NJEU01000124">
    <property type="protein sequence ID" value="PHH81376.1"/>
    <property type="molecule type" value="Genomic_DNA"/>
</dbReference>
<gene>
    <name evidence="1" type="ORF">CDD82_903</name>
</gene>
<dbReference type="OrthoDB" id="413520at2759"/>
<evidence type="ECO:0000313" key="1">
    <source>
        <dbReference type="EMBL" id="PHH81376.1"/>
    </source>
</evidence>
<dbReference type="GO" id="GO:0005829">
    <property type="term" value="C:cytosol"/>
    <property type="evidence" value="ECO:0007669"/>
    <property type="project" value="TreeGrafter"/>
</dbReference>
<dbReference type="AlphaFoldDB" id="A0A2C5ZMZ2"/>
<dbReference type="PANTHER" id="PTHR14614">
    <property type="entry name" value="HEPATOCELLULAR CARCINOMA-ASSOCIATED ANTIGEN"/>
    <property type="match status" value="1"/>
</dbReference>
<dbReference type="SUPFAM" id="SSF53335">
    <property type="entry name" value="S-adenosyl-L-methionine-dependent methyltransferases"/>
    <property type="match status" value="1"/>
</dbReference>
<name>A0A2C5ZMZ2_9HYPO</name>
<dbReference type="PANTHER" id="PTHR14614:SF132">
    <property type="entry name" value="PROTEIN-LYSINE METHYLTRANSFERASE C42C1.13"/>
    <property type="match status" value="1"/>
</dbReference>
<keyword evidence="2" id="KW-1185">Reference proteome</keyword>